<sequence>ESERRQVAILDIQGRSAAFTGGGPVGLDVYSHQREDSQEAWKGHRCGVDYCAQANSMVGPEIVDDMAESFESTIGKPLADRILDALDAAQAAGGDRRGQQSAALFVVQLRGGAASYSDVAEDLRVNDHPTPLVELRRLLTVRRSRGIIANANQLFEDGAHERALQMLLSLRDRIPMKDNIWIALGSMYLKMGQRDDALDAIRRAVEINPYNTRRGSGGLPRNMSFETLWSDPEWVQIMGD</sequence>
<evidence type="ECO:0000313" key="3">
    <source>
        <dbReference type="EMBL" id="SVB55433.1"/>
    </source>
</evidence>
<dbReference type="SMART" id="SM00028">
    <property type="entry name" value="TPR"/>
    <property type="match status" value="1"/>
</dbReference>
<dbReference type="InterPro" id="IPR029055">
    <property type="entry name" value="Ntn_hydrolases_N"/>
</dbReference>
<gene>
    <name evidence="3" type="ORF">METZ01_LOCUS208287</name>
</gene>
<protein>
    <submittedName>
        <fullName evidence="3">Uncharacterized protein</fullName>
    </submittedName>
</protein>
<keyword evidence="2" id="KW-0802">TPR repeat</keyword>
<dbReference type="InterPro" id="IPR010430">
    <property type="entry name" value="DUF1028"/>
</dbReference>
<reference evidence="3" key="1">
    <citation type="submission" date="2018-05" db="EMBL/GenBank/DDBJ databases">
        <authorList>
            <person name="Lanie J.A."/>
            <person name="Ng W.-L."/>
            <person name="Kazmierczak K.M."/>
            <person name="Andrzejewski T.M."/>
            <person name="Davidsen T.M."/>
            <person name="Wayne K.J."/>
            <person name="Tettelin H."/>
            <person name="Glass J.I."/>
            <person name="Rusch D."/>
            <person name="Podicherti R."/>
            <person name="Tsui H.-C.T."/>
            <person name="Winkler M.E."/>
        </authorList>
    </citation>
    <scope>NUCLEOTIDE SEQUENCE</scope>
</reference>
<dbReference type="Pfam" id="PF06267">
    <property type="entry name" value="DUF1028"/>
    <property type="match status" value="1"/>
</dbReference>
<dbReference type="SUPFAM" id="SSF48452">
    <property type="entry name" value="TPR-like"/>
    <property type="match status" value="1"/>
</dbReference>
<dbReference type="AlphaFoldDB" id="A0A382EZP4"/>
<dbReference type="PROSITE" id="PS50293">
    <property type="entry name" value="TPR_REGION"/>
    <property type="match status" value="1"/>
</dbReference>
<name>A0A382EZP4_9ZZZZ</name>
<dbReference type="InterPro" id="IPR011990">
    <property type="entry name" value="TPR-like_helical_dom_sf"/>
</dbReference>
<dbReference type="InterPro" id="IPR019734">
    <property type="entry name" value="TPR_rpt"/>
</dbReference>
<evidence type="ECO:0000256" key="2">
    <source>
        <dbReference type="ARBA" id="ARBA00022803"/>
    </source>
</evidence>
<dbReference type="PANTHER" id="PTHR39328:SF1">
    <property type="entry name" value="BLL2871 PROTEIN"/>
    <property type="match status" value="1"/>
</dbReference>
<keyword evidence="1" id="KW-0677">Repeat</keyword>
<dbReference type="PANTHER" id="PTHR39328">
    <property type="entry name" value="BLL2871 PROTEIN"/>
    <property type="match status" value="1"/>
</dbReference>
<feature type="non-terminal residue" evidence="3">
    <location>
        <position position="1"/>
    </location>
</feature>
<dbReference type="InterPro" id="IPR013105">
    <property type="entry name" value="TPR_2"/>
</dbReference>
<dbReference type="Pfam" id="PF07719">
    <property type="entry name" value="TPR_2"/>
    <property type="match status" value="1"/>
</dbReference>
<accession>A0A382EZP4</accession>
<organism evidence="3">
    <name type="scientific">marine metagenome</name>
    <dbReference type="NCBI Taxonomy" id="408172"/>
    <lineage>
        <taxon>unclassified sequences</taxon>
        <taxon>metagenomes</taxon>
        <taxon>ecological metagenomes</taxon>
    </lineage>
</organism>
<dbReference type="Gene3D" id="1.25.40.10">
    <property type="entry name" value="Tetratricopeptide repeat domain"/>
    <property type="match status" value="1"/>
</dbReference>
<dbReference type="PROSITE" id="PS50005">
    <property type="entry name" value="TPR"/>
    <property type="match status" value="1"/>
</dbReference>
<evidence type="ECO:0000256" key="1">
    <source>
        <dbReference type="ARBA" id="ARBA00022737"/>
    </source>
</evidence>
<dbReference type="Gene3D" id="3.60.20.10">
    <property type="entry name" value="Glutamine Phosphoribosylpyrophosphate, subunit 1, domain 1"/>
    <property type="match status" value="1"/>
</dbReference>
<dbReference type="EMBL" id="UINC01046874">
    <property type="protein sequence ID" value="SVB55433.1"/>
    <property type="molecule type" value="Genomic_DNA"/>
</dbReference>
<proteinExistence type="predicted"/>
<dbReference type="SUPFAM" id="SSF56235">
    <property type="entry name" value="N-terminal nucleophile aminohydrolases (Ntn hydrolases)"/>
    <property type="match status" value="1"/>
</dbReference>